<feature type="signal peptide" evidence="2">
    <location>
        <begin position="1"/>
        <end position="24"/>
    </location>
</feature>
<protein>
    <submittedName>
        <fullName evidence="4">N-acetyltransferase</fullName>
    </submittedName>
</protein>
<dbReference type="Pfam" id="PF13508">
    <property type="entry name" value="Acetyltransf_7"/>
    <property type="match status" value="1"/>
</dbReference>
<evidence type="ECO:0000256" key="1">
    <source>
        <dbReference type="SAM" id="MobiDB-lite"/>
    </source>
</evidence>
<proteinExistence type="predicted"/>
<feature type="chain" id="PRO_5017260778" evidence="2">
    <location>
        <begin position="25"/>
        <end position="2269"/>
    </location>
</feature>
<feature type="domain" description="N-acetyltransferase" evidence="3">
    <location>
        <begin position="968"/>
        <end position="1106"/>
    </location>
</feature>
<organism evidence="4 5">
    <name type="scientific">Candidatus Auribacter fodinae</name>
    <dbReference type="NCBI Taxonomy" id="2093366"/>
    <lineage>
        <taxon>Bacteria</taxon>
        <taxon>Pseudomonadati</taxon>
        <taxon>Candidatus Auribacterota</taxon>
        <taxon>Candidatus Auribacteria</taxon>
        <taxon>Candidatus Auribacterales</taxon>
        <taxon>Candidatus Auribacteraceae</taxon>
        <taxon>Candidatus Auribacter</taxon>
    </lineage>
</organism>
<dbReference type="PROSITE" id="PS51186">
    <property type="entry name" value="GNAT"/>
    <property type="match status" value="2"/>
</dbReference>
<feature type="region of interest" description="Disordered" evidence="1">
    <location>
        <begin position="1804"/>
        <end position="1858"/>
    </location>
</feature>
<dbReference type="Proteomes" id="UP000266426">
    <property type="component" value="Unassembled WGS sequence"/>
</dbReference>
<dbReference type="InterPro" id="IPR000182">
    <property type="entry name" value="GNAT_dom"/>
</dbReference>
<dbReference type="GO" id="GO:0016747">
    <property type="term" value="F:acyltransferase activity, transferring groups other than amino-acyl groups"/>
    <property type="evidence" value="ECO:0007669"/>
    <property type="project" value="InterPro"/>
</dbReference>
<comment type="caution">
    <text evidence="4">The sequence shown here is derived from an EMBL/GenBank/DDBJ whole genome shotgun (WGS) entry which is preliminary data.</text>
</comment>
<keyword evidence="4" id="KW-0808">Transferase</keyword>
<gene>
    <name evidence="4" type="ORF">C4541_02840</name>
</gene>
<sequence length="2269" mass="254981">MHWRFIKRLLYTVTLALTVTAPQGGLFADPADVSDLDTVKNCIPKENYRIYDWFEGSSDITVIAVQDFHCNYPVQKNYISLLQSLINKSDTLGIHFIGVEGSAGLIDTSMAAAYPDHSIRDAVSGYLLKNGIINGIEHFSITASAGVPVIGIDDASLYRKNAELFFRLNSDLLPYAELIIETLEYLDKEILSIGNQQFTAHSASLLNDYHSFLNQSISAFEFAQVLRTTGEQYNFNFDAYPQLTALLNALDRKRSIEDREIEREKDHLLKRLQSCLPAEEYQELVEADMRYSLGSVSHGAFYTELSDTAKKTGIDMSVYTHISAMNDVAKSLADIRESALTTEISAFMTGIAPKTAGDQSDIFMLARMLSIMKKMINLTASRDEYLYYTENRALFSLDTIISKIRGLSPSDETFKFNTETGTHISRILDLAASFYEQALKRDHALVANALAMNERLNGTTIVMVTGGFHSNGTAQILEQLDISYLVLTPVINASDLNSGYMETMLNTGRPLDTFLSGILTQLMPPSMFHNLLYPENEALLKAKWLIISSVLETMAEDEALRMTASHLRKKFAQRKTEWLASFENTLRQRYAAMLENGLLSEQDIAAKLESLSGALERIQFDYTHYIFQNNTLAVPMVIQGNPPNRFIVSVSPEHSVSDAQEAFASALGSLTAAGHNIRIWKPEDFARTQAVSQLLNTPIKTPEFTISPANRADLAAWYTSGIERDFVQRFFVHALDDNAVFLKASSPEGKLLGIVAGKNDDDHSALQVNAIEICKTERKQSIGRELMKAMAQASIERGYNGQLLLSPMDAQLGFYEKLGFEKFMPGTALPTLILKPQNAQALIDDTNNPRNSSTLQLTLTQRQKLTVLLDLFGIDTVDQIMSEMDAYNRVLLLDENISYKNIRAIIDACGLEQAKKLFLWDPKGFFNLVYSLSASTETPDKRDYEQYVSLLTDQRWLKIGENETIPGFVVEPASENDIDTWFSYGITRLLSRSLWKAVLDQGASLYKAVSPTGRIVGLISVGDKEPYKGMEIHFLESCENARENGITFVGTGLIKTAVLKSMEAGYDGQLLVITLNDKEKFYTKLGFEPYEHDRRFLLLTPGKALELLNNEFAKEADTSIIINDSAIANFMEIDSPTALQLIAAIKDKTDKNTELTNNEKLFVISQLMVMDGISKDTAAAQLKTALISRTHAGDLVTSIYHRLVNKLLEEMAQGYKPPQRDLVRPVYASLPDTLPGLPENALPEFIDYTQTVSKLNTLKSVMALLQKAPVDRPVRDDKMAVAIAARMLQANGIVIDIQVLPDTDPRIKGKIATTIDNTIYFNETASRSDFWFFLPHEVTHLLGSEYRARVNDSDNIYFMKETANTLLSAANKLPDGEKRDYLLGQAYAILHTAYSFELDWHTARLQLIPEGKAFLEKNQLPAFKNVSDEYLADIARVPSVPLSTTLKPGVVDQLNSFINDPAISFDQFKRKLEYTLVRNAIDYTLDKARVEPDRLNRILSGWISAQLQRRFWQITTQPVPEAVRAFLDTKNTEADIVALQQKIAYALRNMESVQERTALESTLVDWLSSLIRSQFSPAEEINELSDMFEKKQANCLGYCKLFDMIGSRFGLDIHKVILEYEIDGYVELHAANLIKFSDGTMKIHNIPKPPENAKLNGIIASVTSAGTTQHNLISPSRFQYLTQDMVSGVSQTTLDAFLFVSRAKHAFITGNIDAAFENMTRAYQLDQDNVYIASNTAVVSYYHWYSNYAQLPKQEQNADLDNVQAAFFIKYKLFRLGPDAWHNFKGQLDGGYPVIQSVNIISKSDDEGNNAGERNPFRNRSGGIVSQGNTTSWYTGKQPSLPGRASSSKFTEHHMRTRSSLSVNGSVNAGLHLKTARMLLKTGQNIENMLRNQQFQQAQDMLRSMDNRYAEKIFTDFPLILAFMIELNPAWWSGTDLEELAKRINLSGDLRRRSHLMFASANTEPLDALIKLSDFATKDALLAAVKSAAKEYEITEADTSYLYIFMDTPHTQLAALPKNIRALMLGVRDEIPVDGGLRIEDGYILGGLFQEPPYQANLPYYKEFIRSLIDEHPQELYNLLNAHPDKLFARKLGHQLDIPIAERLPNARGLFSLMADHIFNDFSEAEIATAFRENSTSPECYALLEAVFTSNIVHHQAHALIRQIINMNIILPEEEETLSYLEQYYVDGDENTEIFKKGIAILQRILYDFPVLREKVIEIASQMIYKDPGRLLYSFYTLTKQNDNMLQNVPAQSGINTNGRGLKLIEQSL</sequence>
<feature type="compositionally biased region" description="Polar residues" evidence="1">
    <location>
        <begin position="1824"/>
        <end position="1838"/>
    </location>
</feature>
<evidence type="ECO:0000259" key="3">
    <source>
        <dbReference type="PROSITE" id="PS51186"/>
    </source>
</evidence>
<keyword evidence="2" id="KW-0732">Signal</keyword>
<feature type="domain" description="N-acetyltransferase" evidence="3">
    <location>
        <begin position="704"/>
        <end position="839"/>
    </location>
</feature>
<accession>A0A3A4R4I3</accession>
<evidence type="ECO:0000256" key="2">
    <source>
        <dbReference type="SAM" id="SignalP"/>
    </source>
</evidence>
<dbReference type="InterPro" id="IPR016181">
    <property type="entry name" value="Acyl_CoA_acyltransferase"/>
</dbReference>
<reference evidence="4 5" key="1">
    <citation type="journal article" date="2017" name="ISME J.">
        <title>Energy and carbon metabolisms in a deep terrestrial subsurface fluid microbial community.</title>
        <authorList>
            <person name="Momper L."/>
            <person name="Jungbluth S.P."/>
            <person name="Lee M.D."/>
            <person name="Amend J.P."/>
        </authorList>
    </citation>
    <scope>NUCLEOTIDE SEQUENCE [LARGE SCALE GENOMIC DNA]</scope>
    <source>
        <strain evidence="4">SURF_26</strain>
    </source>
</reference>
<dbReference type="SUPFAM" id="SSF55729">
    <property type="entry name" value="Acyl-CoA N-acyltransferases (Nat)"/>
    <property type="match status" value="2"/>
</dbReference>
<dbReference type="Gene3D" id="3.40.630.30">
    <property type="match status" value="1"/>
</dbReference>
<name>A0A3A4R4I3_9BACT</name>
<dbReference type="EMBL" id="QZJZ01000017">
    <property type="protein sequence ID" value="RJP61024.1"/>
    <property type="molecule type" value="Genomic_DNA"/>
</dbReference>
<evidence type="ECO:0000313" key="5">
    <source>
        <dbReference type="Proteomes" id="UP000266426"/>
    </source>
</evidence>
<evidence type="ECO:0000313" key="4">
    <source>
        <dbReference type="EMBL" id="RJP61024.1"/>
    </source>
</evidence>